<reference evidence="4" key="1">
    <citation type="journal article" date="2019" name="Int. J. Syst. Evol. Microbiol.">
        <title>The Global Catalogue of Microorganisms (GCM) 10K type strain sequencing project: providing services to taxonomists for standard genome sequencing and annotation.</title>
        <authorList>
            <consortium name="The Broad Institute Genomics Platform"/>
            <consortium name="The Broad Institute Genome Sequencing Center for Infectious Disease"/>
            <person name="Wu L."/>
            <person name="Ma J."/>
        </authorList>
    </citation>
    <scope>NUCLEOTIDE SEQUENCE [LARGE SCALE GENOMIC DNA]</scope>
    <source>
        <strain evidence="4">CGMCC 1.16031</strain>
    </source>
</reference>
<name>A0ABW1XQ37_9ALTE</name>
<dbReference type="InterPro" id="IPR029063">
    <property type="entry name" value="SAM-dependent_MTases_sf"/>
</dbReference>
<dbReference type="RefSeq" id="WP_131257851.1">
    <property type="nucleotide sequence ID" value="NZ_JBHSUS010000001.1"/>
</dbReference>
<dbReference type="CDD" id="cd02440">
    <property type="entry name" value="AdoMet_MTases"/>
    <property type="match status" value="1"/>
</dbReference>
<sequence length="199" mass="21661">MWDERYAQDGFAYGTEPNDFLRAQFTRIPPGGKVLCLADGEGRNGVFLAQQGFDVTSVDLSVVGLQKAQRLASERGVSLTTAQADLTQFDPGSNYWDGVISIFAHLPAEPRGHLHRRLVRSLKPHGVFILEAYTPAQLATSGVGGPPAQQAEMLMTLNALKFELSGLDFVIGHETVREIQEGQYHHGESAVVQVVATKS</sequence>
<dbReference type="InterPro" id="IPR041698">
    <property type="entry name" value="Methyltransf_25"/>
</dbReference>
<proteinExistence type="predicted"/>
<comment type="caution">
    <text evidence="3">The sequence shown here is derived from an EMBL/GenBank/DDBJ whole genome shotgun (WGS) entry which is preliminary data.</text>
</comment>
<dbReference type="PANTHER" id="PTHR43861:SF3">
    <property type="entry name" value="PUTATIVE (AFU_ORTHOLOGUE AFUA_2G14390)-RELATED"/>
    <property type="match status" value="1"/>
</dbReference>
<dbReference type="EMBL" id="JBHSUS010000001">
    <property type="protein sequence ID" value="MFC6441385.1"/>
    <property type="molecule type" value="Genomic_DNA"/>
</dbReference>
<keyword evidence="3" id="KW-0489">Methyltransferase</keyword>
<dbReference type="SUPFAM" id="SSF53335">
    <property type="entry name" value="S-adenosyl-L-methionine-dependent methyltransferases"/>
    <property type="match status" value="1"/>
</dbReference>
<dbReference type="Pfam" id="PF13649">
    <property type="entry name" value="Methyltransf_25"/>
    <property type="match status" value="1"/>
</dbReference>
<dbReference type="GO" id="GO:0032259">
    <property type="term" value="P:methylation"/>
    <property type="evidence" value="ECO:0007669"/>
    <property type="project" value="UniProtKB-KW"/>
</dbReference>
<evidence type="ECO:0000313" key="4">
    <source>
        <dbReference type="Proteomes" id="UP001596364"/>
    </source>
</evidence>
<evidence type="ECO:0000313" key="3">
    <source>
        <dbReference type="EMBL" id="MFC6441385.1"/>
    </source>
</evidence>
<gene>
    <name evidence="3" type="ORF">ACFP85_14625</name>
</gene>
<dbReference type="PANTHER" id="PTHR43861">
    <property type="entry name" value="TRANS-ACONITATE 2-METHYLTRANSFERASE-RELATED"/>
    <property type="match status" value="1"/>
</dbReference>
<keyword evidence="1 3" id="KW-0808">Transferase</keyword>
<dbReference type="GO" id="GO:0102208">
    <property type="term" value="F:2-polyprenyl-6-hydroxyphenol methylase activity"/>
    <property type="evidence" value="ECO:0007669"/>
    <property type="project" value="UniProtKB-EC"/>
</dbReference>
<organism evidence="3 4">
    <name type="scientific">Pseudobowmanella zhangzhouensis</name>
    <dbReference type="NCBI Taxonomy" id="1537679"/>
    <lineage>
        <taxon>Bacteria</taxon>
        <taxon>Pseudomonadati</taxon>
        <taxon>Pseudomonadota</taxon>
        <taxon>Gammaproteobacteria</taxon>
        <taxon>Alteromonadales</taxon>
        <taxon>Alteromonadaceae</taxon>
    </lineage>
</organism>
<evidence type="ECO:0000259" key="2">
    <source>
        <dbReference type="Pfam" id="PF13649"/>
    </source>
</evidence>
<feature type="domain" description="Methyltransferase" evidence="2">
    <location>
        <begin position="34"/>
        <end position="126"/>
    </location>
</feature>
<dbReference type="EC" id="2.1.1.64" evidence="3"/>
<dbReference type="Gene3D" id="3.40.50.150">
    <property type="entry name" value="Vaccinia Virus protein VP39"/>
    <property type="match status" value="1"/>
</dbReference>
<protein>
    <submittedName>
        <fullName evidence="3">Class I SAM-dependent methyltransferase</fullName>
        <ecNumber evidence="3">2.1.1.222</ecNumber>
        <ecNumber evidence="3">2.1.1.64</ecNumber>
    </submittedName>
</protein>
<dbReference type="Proteomes" id="UP001596364">
    <property type="component" value="Unassembled WGS sequence"/>
</dbReference>
<evidence type="ECO:0000256" key="1">
    <source>
        <dbReference type="ARBA" id="ARBA00022679"/>
    </source>
</evidence>
<dbReference type="EC" id="2.1.1.222" evidence="3"/>
<accession>A0ABW1XQ37</accession>
<keyword evidence="4" id="KW-1185">Reference proteome</keyword>
<dbReference type="GO" id="GO:0061542">
    <property type="term" value="F:3-demethylubiquinol 3-O-methyltransferase activity"/>
    <property type="evidence" value="ECO:0007669"/>
    <property type="project" value="UniProtKB-EC"/>
</dbReference>